<reference evidence="2 3" key="2">
    <citation type="journal article" date="2013" name="Plant Cell Physiol.">
        <title>Rice Annotation Project Database (RAP-DB): an integrative and interactive database for rice genomics.</title>
        <authorList>
            <person name="Sakai H."/>
            <person name="Lee S.S."/>
            <person name="Tanaka T."/>
            <person name="Numa H."/>
            <person name="Kim J."/>
            <person name="Kawahara Y."/>
            <person name="Wakimoto H."/>
            <person name="Yang C.C."/>
            <person name="Iwamoto M."/>
            <person name="Abe T."/>
            <person name="Yamada Y."/>
            <person name="Muto A."/>
            <person name="Inokuchi H."/>
            <person name="Ikemura T."/>
            <person name="Matsumoto T."/>
            <person name="Sasaki T."/>
            <person name="Itoh T."/>
        </authorList>
    </citation>
    <scope>NUCLEOTIDE SEQUENCE [LARGE SCALE GENOMIC DNA]</scope>
    <source>
        <strain evidence="3">cv. Nipponbare</strain>
    </source>
</reference>
<accession>A0A0P0VY81</accession>
<dbReference type="AlphaFoldDB" id="A0A0P0VY81"/>
<reference evidence="3" key="1">
    <citation type="journal article" date="2005" name="Nature">
        <title>The map-based sequence of the rice genome.</title>
        <authorList>
            <consortium name="International rice genome sequencing project (IRGSP)"/>
            <person name="Matsumoto T."/>
            <person name="Wu J."/>
            <person name="Kanamori H."/>
            <person name="Katayose Y."/>
            <person name="Fujisawa M."/>
            <person name="Namiki N."/>
            <person name="Mizuno H."/>
            <person name="Yamamoto K."/>
            <person name="Antonio B.A."/>
            <person name="Baba T."/>
            <person name="Sakata K."/>
            <person name="Nagamura Y."/>
            <person name="Aoki H."/>
            <person name="Arikawa K."/>
            <person name="Arita K."/>
            <person name="Bito T."/>
            <person name="Chiden Y."/>
            <person name="Fujitsuka N."/>
            <person name="Fukunaka R."/>
            <person name="Hamada M."/>
            <person name="Harada C."/>
            <person name="Hayashi A."/>
            <person name="Hijishita S."/>
            <person name="Honda M."/>
            <person name="Hosokawa S."/>
            <person name="Ichikawa Y."/>
            <person name="Idonuma A."/>
            <person name="Iijima M."/>
            <person name="Ikeda M."/>
            <person name="Ikeno M."/>
            <person name="Ito K."/>
            <person name="Ito S."/>
            <person name="Ito T."/>
            <person name="Ito Y."/>
            <person name="Ito Y."/>
            <person name="Iwabuchi A."/>
            <person name="Kamiya K."/>
            <person name="Karasawa W."/>
            <person name="Kurita K."/>
            <person name="Katagiri S."/>
            <person name="Kikuta A."/>
            <person name="Kobayashi H."/>
            <person name="Kobayashi N."/>
            <person name="Machita K."/>
            <person name="Maehara T."/>
            <person name="Masukawa M."/>
            <person name="Mizubayashi T."/>
            <person name="Mukai Y."/>
            <person name="Nagasaki H."/>
            <person name="Nagata Y."/>
            <person name="Naito S."/>
            <person name="Nakashima M."/>
            <person name="Nakama Y."/>
            <person name="Nakamichi Y."/>
            <person name="Nakamura M."/>
            <person name="Meguro A."/>
            <person name="Negishi M."/>
            <person name="Ohta I."/>
            <person name="Ohta T."/>
            <person name="Okamoto M."/>
            <person name="Ono N."/>
            <person name="Saji S."/>
            <person name="Sakaguchi M."/>
            <person name="Sakai K."/>
            <person name="Shibata M."/>
            <person name="Shimokawa T."/>
            <person name="Song J."/>
            <person name="Takazaki Y."/>
            <person name="Terasawa K."/>
            <person name="Tsugane M."/>
            <person name="Tsuji K."/>
            <person name="Ueda S."/>
            <person name="Waki K."/>
            <person name="Yamagata H."/>
            <person name="Yamamoto M."/>
            <person name="Yamamoto S."/>
            <person name="Yamane H."/>
            <person name="Yoshiki S."/>
            <person name="Yoshihara R."/>
            <person name="Yukawa K."/>
            <person name="Zhong H."/>
            <person name="Yano M."/>
            <person name="Yuan Q."/>
            <person name="Ouyang S."/>
            <person name="Liu J."/>
            <person name="Jones K.M."/>
            <person name="Gansberger K."/>
            <person name="Moffat K."/>
            <person name="Hill J."/>
            <person name="Bera J."/>
            <person name="Fadrosh D."/>
            <person name="Jin S."/>
            <person name="Johri S."/>
            <person name="Kim M."/>
            <person name="Overton L."/>
            <person name="Reardon M."/>
            <person name="Tsitrin T."/>
            <person name="Vuong H."/>
            <person name="Weaver B."/>
            <person name="Ciecko A."/>
            <person name="Tallon L."/>
            <person name="Jackson J."/>
            <person name="Pai G."/>
            <person name="Aken S.V."/>
            <person name="Utterback T."/>
            <person name="Reidmuller S."/>
            <person name="Feldblyum T."/>
            <person name="Hsiao J."/>
            <person name="Zismann V."/>
            <person name="Iobst S."/>
            <person name="de Vazeille A.R."/>
            <person name="Buell C.R."/>
            <person name="Ying K."/>
            <person name="Li Y."/>
            <person name="Lu T."/>
            <person name="Huang Y."/>
            <person name="Zhao Q."/>
            <person name="Feng Q."/>
            <person name="Zhang L."/>
            <person name="Zhu J."/>
            <person name="Weng Q."/>
            <person name="Mu J."/>
            <person name="Lu Y."/>
            <person name="Fan D."/>
            <person name="Liu Y."/>
            <person name="Guan J."/>
            <person name="Zhang Y."/>
            <person name="Yu S."/>
            <person name="Liu X."/>
            <person name="Zhang Y."/>
            <person name="Hong G."/>
            <person name="Han B."/>
            <person name="Choisne N."/>
            <person name="Demange N."/>
            <person name="Orjeda G."/>
            <person name="Samain S."/>
            <person name="Cattolico L."/>
            <person name="Pelletier E."/>
            <person name="Couloux A."/>
            <person name="Segurens B."/>
            <person name="Wincker P."/>
            <person name="D'Hont A."/>
            <person name="Scarpelli C."/>
            <person name="Weissenbach J."/>
            <person name="Salanoubat M."/>
            <person name="Quetier F."/>
            <person name="Yu Y."/>
            <person name="Kim H.R."/>
            <person name="Rambo T."/>
            <person name="Currie J."/>
            <person name="Collura K."/>
            <person name="Luo M."/>
            <person name="Yang T."/>
            <person name="Ammiraju J.S.S."/>
            <person name="Engler F."/>
            <person name="Soderlund C."/>
            <person name="Wing R.A."/>
            <person name="Palmer L.E."/>
            <person name="de la Bastide M."/>
            <person name="Spiegel L."/>
            <person name="Nascimento L."/>
            <person name="Zutavern T."/>
            <person name="O'Shaughnessy A."/>
            <person name="Dike S."/>
            <person name="Dedhia N."/>
            <person name="Preston R."/>
            <person name="Balija V."/>
            <person name="McCombie W.R."/>
            <person name="Chow T."/>
            <person name="Chen H."/>
            <person name="Chung M."/>
            <person name="Chen C."/>
            <person name="Shaw J."/>
            <person name="Wu H."/>
            <person name="Hsiao K."/>
            <person name="Chao Y."/>
            <person name="Chu M."/>
            <person name="Cheng C."/>
            <person name="Hour A."/>
            <person name="Lee P."/>
            <person name="Lin S."/>
            <person name="Lin Y."/>
            <person name="Liou J."/>
            <person name="Liu S."/>
            <person name="Hsing Y."/>
            <person name="Raghuvanshi S."/>
            <person name="Mohanty A."/>
            <person name="Bharti A.K."/>
            <person name="Gaur A."/>
            <person name="Gupta V."/>
            <person name="Kumar D."/>
            <person name="Ravi V."/>
            <person name="Vij S."/>
            <person name="Kapur A."/>
            <person name="Khurana P."/>
            <person name="Khurana P."/>
            <person name="Khurana J.P."/>
            <person name="Tyagi A.K."/>
            <person name="Gaikwad K."/>
            <person name="Singh A."/>
            <person name="Dalal V."/>
            <person name="Srivastava S."/>
            <person name="Dixit A."/>
            <person name="Pal A.K."/>
            <person name="Ghazi I.A."/>
            <person name="Yadav M."/>
            <person name="Pandit A."/>
            <person name="Bhargava A."/>
            <person name="Sureshbabu K."/>
            <person name="Batra K."/>
            <person name="Sharma T.R."/>
            <person name="Mohapatra T."/>
            <person name="Singh N.K."/>
            <person name="Messing J."/>
            <person name="Nelson A.B."/>
            <person name="Fuks G."/>
            <person name="Kavchok S."/>
            <person name="Keizer G."/>
            <person name="Linton E."/>
            <person name="Llaca V."/>
            <person name="Song R."/>
            <person name="Tanyolac B."/>
            <person name="Young S."/>
            <person name="Ho-Il K."/>
            <person name="Hahn J.H."/>
            <person name="Sangsakoo G."/>
            <person name="Vanavichit A."/>
            <person name="de Mattos Luiz.A.T."/>
            <person name="Zimmer P.D."/>
            <person name="Malone G."/>
            <person name="Dellagostin O."/>
            <person name="de Oliveira A.C."/>
            <person name="Bevan M."/>
            <person name="Bancroft I."/>
            <person name="Minx P."/>
            <person name="Cordum H."/>
            <person name="Wilson R."/>
            <person name="Cheng Z."/>
            <person name="Jin W."/>
            <person name="Jiang J."/>
            <person name="Leong S.A."/>
            <person name="Iwama H."/>
            <person name="Gojobori T."/>
            <person name="Itoh T."/>
            <person name="Niimura Y."/>
            <person name="Fujii Y."/>
            <person name="Habara T."/>
            <person name="Sakai H."/>
            <person name="Sato Y."/>
            <person name="Wilson G."/>
            <person name="Kumar K."/>
            <person name="McCouch S."/>
            <person name="Juretic N."/>
            <person name="Hoen D."/>
            <person name="Wright S."/>
            <person name="Bruskiewich R."/>
            <person name="Bureau T."/>
            <person name="Miyao A."/>
            <person name="Hirochika H."/>
            <person name="Nishikawa T."/>
            <person name="Kadowaki K."/>
            <person name="Sugiura M."/>
            <person name="Burr B."/>
            <person name="Sasaki T."/>
        </authorList>
    </citation>
    <scope>NUCLEOTIDE SEQUENCE [LARGE SCALE GENOMIC DNA]</scope>
    <source>
        <strain evidence="3">cv. Nipponbare</strain>
    </source>
</reference>
<dbReference type="InParanoid" id="A0A0P0VY81"/>
<dbReference type="Gramene" id="Os03t0348500-00">
    <property type="protein sequence ID" value="Os03t0348500-00"/>
    <property type="gene ID" value="Os03g0348500"/>
</dbReference>
<evidence type="ECO:0000313" key="2">
    <source>
        <dbReference type="EMBL" id="BAS84181.1"/>
    </source>
</evidence>
<dbReference type="PaxDb" id="39947-A0A0P0VY81"/>
<evidence type="ECO:0000256" key="1">
    <source>
        <dbReference type="SAM" id="MobiDB-lite"/>
    </source>
</evidence>
<feature type="compositionally biased region" description="Basic and acidic residues" evidence="1">
    <location>
        <begin position="57"/>
        <end position="68"/>
    </location>
</feature>
<organism evidence="2 3">
    <name type="scientific">Oryza sativa subsp. japonica</name>
    <name type="common">Rice</name>
    <dbReference type="NCBI Taxonomy" id="39947"/>
    <lineage>
        <taxon>Eukaryota</taxon>
        <taxon>Viridiplantae</taxon>
        <taxon>Streptophyta</taxon>
        <taxon>Embryophyta</taxon>
        <taxon>Tracheophyta</taxon>
        <taxon>Spermatophyta</taxon>
        <taxon>Magnoliopsida</taxon>
        <taxon>Liliopsida</taxon>
        <taxon>Poales</taxon>
        <taxon>Poaceae</taxon>
        <taxon>BOP clade</taxon>
        <taxon>Oryzoideae</taxon>
        <taxon>Oryzeae</taxon>
        <taxon>Oryzinae</taxon>
        <taxon>Oryza</taxon>
        <taxon>Oryza sativa</taxon>
    </lineage>
</organism>
<reference evidence="2 3" key="3">
    <citation type="journal article" date="2013" name="Rice">
        <title>Improvement of the Oryza sativa Nipponbare reference genome using next generation sequence and optical map data.</title>
        <authorList>
            <person name="Kawahara Y."/>
            <person name="de la Bastide M."/>
            <person name="Hamilton J.P."/>
            <person name="Kanamori H."/>
            <person name="McCombie W.R."/>
            <person name="Ouyang S."/>
            <person name="Schwartz D.C."/>
            <person name="Tanaka T."/>
            <person name="Wu J."/>
            <person name="Zhou S."/>
            <person name="Childs K.L."/>
            <person name="Davidson R.M."/>
            <person name="Lin H."/>
            <person name="Quesada-Ocampo L."/>
            <person name="Vaillancourt B."/>
            <person name="Sakai H."/>
            <person name="Lee S.S."/>
            <person name="Kim J."/>
            <person name="Numa H."/>
            <person name="Itoh T."/>
            <person name="Buell C.R."/>
            <person name="Matsumoto T."/>
        </authorList>
    </citation>
    <scope>NUCLEOTIDE SEQUENCE [LARGE SCALE GENOMIC DNA]</scope>
    <source>
        <strain evidence="3">cv. Nipponbare</strain>
    </source>
</reference>
<gene>
    <name evidence="2" type="ordered locus">Os03g0348500</name>
    <name evidence="2" type="ORF">OSNPB_030348500</name>
</gene>
<protein>
    <submittedName>
        <fullName evidence="2">Os03g0348500 protein</fullName>
    </submittedName>
</protein>
<feature type="region of interest" description="Disordered" evidence="1">
    <location>
        <begin position="50"/>
        <end position="77"/>
    </location>
</feature>
<dbReference type="STRING" id="39947.A0A0P0VY81"/>
<proteinExistence type="predicted"/>
<name>A0A0P0VY81_ORYSJ</name>
<dbReference type="EMBL" id="AP014959">
    <property type="protein sequence ID" value="BAS84181.1"/>
    <property type="molecule type" value="Genomic_DNA"/>
</dbReference>
<keyword evidence="3" id="KW-1185">Reference proteome</keyword>
<dbReference type="Proteomes" id="UP000059680">
    <property type="component" value="Chromosome 3"/>
</dbReference>
<sequence>MFVVTVGGSSVMDLVVVVQDGFVVDGHASSPRVVADMVLKRRFRRGDDGDGGGGFRVVRDGDDGGEGRQRRRGGPRRMSCIMDSIPASAVQEGGKAPTQTEFPLSGLDSFPSISFFRSKSPRIEIVQLYNYLLRRKKSWFRRINLLGGMSNCNDGASTSVDGHGLLLPL</sequence>
<evidence type="ECO:0000313" key="3">
    <source>
        <dbReference type="Proteomes" id="UP000059680"/>
    </source>
</evidence>